<name>A0AAU9KJ87_9STRA</name>
<proteinExistence type="predicted"/>
<accession>A0AAU9KJ87</accession>
<gene>
    <name evidence="1" type="ORF">PBS003_LOCUS1193</name>
</gene>
<comment type="caution">
    <text evidence="1">The sequence shown here is derived from an EMBL/GenBank/DDBJ whole genome shotgun (WGS) entry which is preliminary data.</text>
</comment>
<evidence type="ECO:0000313" key="2">
    <source>
        <dbReference type="Proteomes" id="UP001160483"/>
    </source>
</evidence>
<evidence type="ECO:0000313" key="1">
    <source>
        <dbReference type="EMBL" id="CAH0474337.1"/>
    </source>
</evidence>
<dbReference type="Proteomes" id="UP001160483">
    <property type="component" value="Unassembled WGS sequence"/>
</dbReference>
<sequence>MLYIEELRGKLLAGANALFWLNVLQPMVHPAYLSRQEAREVLLLLLEELRNADGVCELEPLFQGVSTLALCGHEIAANEALQLLAVFAKQNTVFVNKRGLHPWGSPSSPLWVFLLRWKFQAQENCLKHFVNGFVAVHYADKRLAHGS</sequence>
<protein>
    <submittedName>
        <fullName evidence="1">Uncharacterized protein</fullName>
    </submittedName>
</protein>
<reference evidence="1" key="1">
    <citation type="submission" date="2021-11" db="EMBL/GenBank/DDBJ databases">
        <authorList>
            <person name="Islam A."/>
            <person name="Islam S."/>
            <person name="Flora M.S."/>
            <person name="Rahman M."/>
            <person name="Ziaur R.M."/>
            <person name="Epstein J.H."/>
            <person name="Hassan M."/>
            <person name="Klassen M."/>
            <person name="Woodard K."/>
            <person name="Webb A."/>
            <person name="Webby R.J."/>
            <person name="El Zowalaty M.E."/>
        </authorList>
    </citation>
    <scope>NUCLEOTIDE SEQUENCE</scope>
    <source>
        <strain evidence="1">Pbs3</strain>
    </source>
</reference>
<dbReference type="AlphaFoldDB" id="A0AAU9KJ87"/>
<dbReference type="EMBL" id="CAKKTJ010000104">
    <property type="protein sequence ID" value="CAH0474337.1"/>
    <property type="molecule type" value="Genomic_DNA"/>
</dbReference>
<organism evidence="1 2">
    <name type="scientific">Peronospora belbahrii</name>
    <dbReference type="NCBI Taxonomy" id="622444"/>
    <lineage>
        <taxon>Eukaryota</taxon>
        <taxon>Sar</taxon>
        <taxon>Stramenopiles</taxon>
        <taxon>Oomycota</taxon>
        <taxon>Peronosporomycetes</taxon>
        <taxon>Peronosporales</taxon>
        <taxon>Peronosporaceae</taxon>
        <taxon>Peronospora</taxon>
    </lineage>
</organism>